<reference evidence="1" key="1">
    <citation type="submission" date="2020-07" db="EMBL/GenBank/DDBJ databases">
        <authorList>
            <person name="Pettersson B.M.F."/>
            <person name="Behra P.R.K."/>
            <person name="Ramesh M."/>
            <person name="Das S."/>
            <person name="Dasgupta S."/>
            <person name="Kirsebom L.A."/>
        </authorList>
    </citation>
    <scope>NUCLEOTIDE SEQUENCE</scope>
    <source>
        <strain evidence="1">DSM 45406</strain>
    </source>
</reference>
<dbReference type="Proteomes" id="UP001140272">
    <property type="component" value="Unassembled WGS sequence"/>
</dbReference>
<protein>
    <recommendedName>
        <fullName evidence="3">Lipoprotein LpqN</fullName>
    </recommendedName>
</protein>
<evidence type="ECO:0000313" key="1">
    <source>
        <dbReference type="EMBL" id="MCV7070185.1"/>
    </source>
</evidence>
<evidence type="ECO:0008006" key="3">
    <source>
        <dbReference type="Google" id="ProtNLM"/>
    </source>
</evidence>
<dbReference type="EMBL" id="JACKRN010000225">
    <property type="protein sequence ID" value="MCV7070185.1"/>
    <property type="molecule type" value="Genomic_DNA"/>
</dbReference>
<proteinExistence type="predicted"/>
<reference evidence="1" key="2">
    <citation type="journal article" date="2022" name="BMC Genomics">
        <title>Comparative genome analysis of mycobacteria focusing on tRNA and non-coding RNA.</title>
        <authorList>
            <person name="Behra P.R.K."/>
            <person name="Pettersson B.M.F."/>
            <person name="Ramesh M."/>
            <person name="Das S."/>
            <person name="Dasgupta S."/>
            <person name="Kirsebom L.A."/>
        </authorList>
    </citation>
    <scope>NUCLEOTIDE SEQUENCE</scope>
    <source>
        <strain evidence="1">DSM 45406</strain>
    </source>
</reference>
<organism evidence="1 2">
    <name type="scientific">Mycolicibacterium rufum</name>
    <dbReference type="NCBI Taxonomy" id="318424"/>
    <lineage>
        <taxon>Bacteria</taxon>
        <taxon>Bacillati</taxon>
        <taxon>Actinomycetota</taxon>
        <taxon>Actinomycetes</taxon>
        <taxon>Mycobacteriales</taxon>
        <taxon>Mycobacteriaceae</taxon>
        <taxon>Mycolicibacterium</taxon>
    </lineage>
</organism>
<comment type="caution">
    <text evidence="1">The sequence shown here is derived from an EMBL/GenBank/DDBJ whole genome shotgun (WGS) entry which is preliminary data.</text>
</comment>
<dbReference type="AlphaFoldDB" id="A0A9X2YB81"/>
<accession>A0A9X2YB81</accession>
<sequence length="209" mass="21760">MAACAVVGCGGSEAPMLAPSQVGCQDVNVGRWLDVPSSGPVSVRVPQPPGWEINEDVARRAQEMMASDRSTAGPAPVFLIGPTPEGGSEASVFMASVDQVIPVGAPPTVDATLDDLVDSIVQARRADGTTVEGPSSATACGHALRYYLITPKPTEADAHPTTGYQSQIVIQVDGTFYGVQIGYRPANSSSEPIRSDLDTMVRGIHITTP</sequence>
<name>A0A9X2YB81_9MYCO</name>
<gene>
    <name evidence="1" type="ORF">H7H73_06435</name>
</gene>
<evidence type="ECO:0000313" key="2">
    <source>
        <dbReference type="Proteomes" id="UP001140272"/>
    </source>
</evidence>